<evidence type="ECO:0000313" key="2">
    <source>
        <dbReference type="Proteomes" id="UP000317730"/>
    </source>
</evidence>
<name>A0A4Y3TWI3_9PROT</name>
<proteinExistence type="predicted"/>
<organism evidence="1 2">
    <name type="scientific">Acetobacter peroxydans</name>
    <dbReference type="NCBI Taxonomy" id="104098"/>
    <lineage>
        <taxon>Bacteria</taxon>
        <taxon>Pseudomonadati</taxon>
        <taxon>Pseudomonadota</taxon>
        <taxon>Alphaproteobacteria</taxon>
        <taxon>Acetobacterales</taxon>
        <taxon>Acetobacteraceae</taxon>
        <taxon>Acetobacter</taxon>
    </lineage>
</organism>
<evidence type="ECO:0000313" key="1">
    <source>
        <dbReference type="EMBL" id="GEB85360.1"/>
    </source>
</evidence>
<comment type="caution">
    <text evidence="1">The sequence shown here is derived from an EMBL/GenBank/DDBJ whole genome shotgun (WGS) entry which is preliminary data.</text>
</comment>
<gene>
    <name evidence="1" type="ORF">APE01nite_11570</name>
</gene>
<dbReference type="Proteomes" id="UP000317730">
    <property type="component" value="Unassembled WGS sequence"/>
</dbReference>
<dbReference type="EMBL" id="BJMV01000005">
    <property type="protein sequence ID" value="GEB85360.1"/>
    <property type="molecule type" value="Genomic_DNA"/>
</dbReference>
<dbReference type="AlphaFoldDB" id="A0A4Y3TWI3"/>
<accession>A0A4Y3TWI3</accession>
<protein>
    <submittedName>
        <fullName evidence="1">Uncharacterized protein</fullName>
    </submittedName>
</protein>
<keyword evidence="2" id="KW-1185">Reference proteome</keyword>
<reference evidence="1 2" key="1">
    <citation type="submission" date="2019-06" db="EMBL/GenBank/DDBJ databases">
        <title>Whole genome shotgun sequence of Acetobacter peroxydans NBRC 13755.</title>
        <authorList>
            <person name="Hosoyama A."/>
            <person name="Uohara A."/>
            <person name="Ohji S."/>
            <person name="Ichikawa N."/>
        </authorList>
    </citation>
    <scope>NUCLEOTIDE SEQUENCE [LARGE SCALE GENOMIC DNA]</scope>
    <source>
        <strain evidence="1 2">NBRC 13755</strain>
    </source>
</reference>
<sequence length="72" mass="8009">MMQSVRDVIVFVNSVTEERLEHNSVNLQSDVHSFSVANQKESARFLELERGACPKKALPTTAVRKTSSGSIF</sequence>